<sequence>MHSRFEKLHFINYLMKPIPCKSMHVSYSASVIALSWSIYPVMFS</sequence>
<proteinExistence type="predicted"/>
<accession>A0A0A9AB62</accession>
<protein>
    <submittedName>
        <fullName evidence="1">Uncharacterized protein</fullName>
    </submittedName>
</protein>
<dbReference type="AlphaFoldDB" id="A0A0A9AB62"/>
<dbReference type="EMBL" id="GBRH01248971">
    <property type="protein sequence ID" value="JAD48924.1"/>
    <property type="molecule type" value="Transcribed_RNA"/>
</dbReference>
<reference evidence="1" key="1">
    <citation type="submission" date="2014-09" db="EMBL/GenBank/DDBJ databases">
        <authorList>
            <person name="Magalhaes I.L.F."/>
            <person name="Oliveira U."/>
            <person name="Santos F.R."/>
            <person name="Vidigal T.H.D.A."/>
            <person name="Brescovit A.D."/>
            <person name="Santos A.J."/>
        </authorList>
    </citation>
    <scope>NUCLEOTIDE SEQUENCE</scope>
    <source>
        <tissue evidence="1">Shoot tissue taken approximately 20 cm above the soil surface</tissue>
    </source>
</reference>
<reference evidence="1" key="2">
    <citation type="journal article" date="2015" name="Data Brief">
        <title>Shoot transcriptome of the giant reed, Arundo donax.</title>
        <authorList>
            <person name="Barrero R.A."/>
            <person name="Guerrero F.D."/>
            <person name="Moolhuijzen P."/>
            <person name="Goolsby J.A."/>
            <person name="Tidwell J."/>
            <person name="Bellgard S.E."/>
            <person name="Bellgard M.I."/>
        </authorList>
    </citation>
    <scope>NUCLEOTIDE SEQUENCE</scope>
    <source>
        <tissue evidence="1">Shoot tissue taken approximately 20 cm above the soil surface</tissue>
    </source>
</reference>
<name>A0A0A9AB62_ARUDO</name>
<organism evidence="1">
    <name type="scientific">Arundo donax</name>
    <name type="common">Giant reed</name>
    <name type="synonym">Donax arundinaceus</name>
    <dbReference type="NCBI Taxonomy" id="35708"/>
    <lineage>
        <taxon>Eukaryota</taxon>
        <taxon>Viridiplantae</taxon>
        <taxon>Streptophyta</taxon>
        <taxon>Embryophyta</taxon>
        <taxon>Tracheophyta</taxon>
        <taxon>Spermatophyta</taxon>
        <taxon>Magnoliopsida</taxon>
        <taxon>Liliopsida</taxon>
        <taxon>Poales</taxon>
        <taxon>Poaceae</taxon>
        <taxon>PACMAD clade</taxon>
        <taxon>Arundinoideae</taxon>
        <taxon>Arundineae</taxon>
        <taxon>Arundo</taxon>
    </lineage>
</organism>
<evidence type="ECO:0000313" key="1">
    <source>
        <dbReference type="EMBL" id="JAD48924.1"/>
    </source>
</evidence>